<sequence>MSELQLEAAELCLVSPVLKEQKEATLGVIFEQCNSYLKDTCILEVRSVPVSKNQRLIKEDSNRDVHHFKEDPLCVYTSELESAMKSEVCLMSPFLMAMEIL</sequence>
<dbReference type="Proteomes" id="UP001341281">
    <property type="component" value="Chromosome 01"/>
</dbReference>
<reference evidence="1 2" key="1">
    <citation type="submission" date="2024-02" db="EMBL/GenBank/DDBJ databases">
        <title>High-quality chromosome-scale genome assembly of Pensacola bahiagrass (Paspalum notatum Flugge var. saurae).</title>
        <authorList>
            <person name="Vega J.M."/>
            <person name="Podio M."/>
            <person name="Orjuela J."/>
            <person name="Siena L.A."/>
            <person name="Pessino S.C."/>
            <person name="Combes M.C."/>
            <person name="Mariac C."/>
            <person name="Albertini E."/>
            <person name="Pupilli F."/>
            <person name="Ortiz J.P.A."/>
            <person name="Leblanc O."/>
        </authorList>
    </citation>
    <scope>NUCLEOTIDE SEQUENCE [LARGE SCALE GENOMIC DNA]</scope>
    <source>
        <strain evidence="1">R1</strain>
        <tissue evidence="1">Leaf</tissue>
    </source>
</reference>
<keyword evidence="2" id="KW-1185">Reference proteome</keyword>
<gene>
    <name evidence="1" type="ORF">U9M48_001113</name>
</gene>
<proteinExistence type="predicted"/>
<accession>A0AAQ3PFI6</accession>
<dbReference type="EMBL" id="CP144745">
    <property type="protein sequence ID" value="WVZ49784.1"/>
    <property type="molecule type" value="Genomic_DNA"/>
</dbReference>
<dbReference type="AlphaFoldDB" id="A0AAQ3PFI6"/>
<protein>
    <submittedName>
        <fullName evidence="1">Uncharacterized protein</fullName>
    </submittedName>
</protein>
<name>A0AAQ3PFI6_PASNO</name>
<organism evidence="1 2">
    <name type="scientific">Paspalum notatum var. saurae</name>
    <dbReference type="NCBI Taxonomy" id="547442"/>
    <lineage>
        <taxon>Eukaryota</taxon>
        <taxon>Viridiplantae</taxon>
        <taxon>Streptophyta</taxon>
        <taxon>Embryophyta</taxon>
        <taxon>Tracheophyta</taxon>
        <taxon>Spermatophyta</taxon>
        <taxon>Magnoliopsida</taxon>
        <taxon>Liliopsida</taxon>
        <taxon>Poales</taxon>
        <taxon>Poaceae</taxon>
        <taxon>PACMAD clade</taxon>
        <taxon>Panicoideae</taxon>
        <taxon>Andropogonodae</taxon>
        <taxon>Paspaleae</taxon>
        <taxon>Paspalinae</taxon>
        <taxon>Paspalum</taxon>
    </lineage>
</organism>
<evidence type="ECO:0000313" key="1">
    <source>
        <dbReference type="EMBL" id="WVZ49784.1"/>
    </source>
</evidence>
<evidence type="ECO:0000313" key="2">
    <source>
        <dbReference type="Proteomes" id="UP001341281"/>
    </source>
</evidence>